<gene>
    <name evidence="2" type="ORF">Pcinc_032871</name>
</gene>
<protein>
    <submittedName>
        <fullName evidence="2">Uncharacterized protein</fullName>
    </submittedName>
</protein>
<dbReference type="EMBL" id="JAWQEG010004553">
    <property type="protein sequence ID" value="KAK3861129.1"/>
    <property type="molecule type" value="Genomic_DNA"/>
</dbReference>
<feature type="region of interest" description="Disordered" evidence="1">
    <location>
        <begin position="62"/>
        <end position="84"/>
    </location>
</feature>
<dbReference type="Proteomes" id="UP001286313">
    <property type="component" value="Unassembled WGS sequence"/>
</dbReference>
<comment type="caution">
    <text evidence="2">The sequence shown here is derived from an EMBL/GenBank/DDBJ whole genome shotgun (WGS) entry which is preliminary data.</text>
</comment>
<evidence type="ECO:0000256" key="1">
    <source>
        <dbReference type="SAM" id="MobiDB-lite"/>
    </source>
</evidence>
<keyword evidence="3" id="KW-1185">Reference proteome</keyword>
<feature type="compositionally biased region" description="Basic residues" evidence="1">
    <location>
        <begin position="1"/>
        <end position="19"/>
    </location>
</feature>
<evidence type="ECO:0000313" key="3">
    <source>
        <dbReference type="Proteomes" id="UP001286313"/>
    </source>
</evidence>
<organism evidence="2 3">
    <name type="scientific">Petrolisthes cinctipes</name>
    <name type="common">Flat porcelain crab</name>
    <dbReference type="NCBI Taxonomy" id="88211"/>
    <lineage>
        <taxon>Eukaryota</taxon>
        <taxon>Metazoa</taxon>
        <taxon>Ecdysozoa</taxon>
        <taxon>Arthropoda</taxon>
        <taxon>Crustacea</taxon>
        <taxon>Multicrustacea</taxon>
        <taxon>Malacostraca</taxon>
        <taxon>Eumalacostraca</taxon>
        <taxon>Eucarida</taxon>
        <taxon>Decapoda</taxon>
        <taxon>Pleocyemata</taxon>
        <taxon>Anomura</taxon>
        <taxon>Galatheoidea</taxon>
        <taxon>Porcellanidae</taxon>
        <taxon>Petrolisthes</taxon>
    </lineage>
</organism>
<reference evidence="2" key="1">
    <citation type="submission" date="2023-10" db="EMBL/GenBank/DDBJ databases">
        <title>Genome assemblies of two species of porcelain crab, Petrolisthes cinctipes and Petrolisthes manimaculis (Anomura: Porcellanidae).</title>
        <authorList>
            <person name="Angst P."/>
        </authorList>
    </citation>
    <scope>NUCLEOTIDE SEQUENCE</scope>
    <source>
        <strain evidence="2">PB745_01</strain>
        <tissue evidence="2">Gill</tissue>
    </source>
</reference>
<accession>A0AAE1K0J2</accession>
<dbReference type="AlphaFoldDB" id="A0AAE1K0J2"/>
<evidence type="ECO:0000313" key="2">
    <source>
        <dbReference type="EMBL" id="KAK3861129.1"/>
    </source>
</evidence>
<name>A0AAE1K0J2_PETCI</name>
<feature type="region of interest" description="Disordered" evidence="1">
    <location>
        <begin position="1"/>
        <end position="35"/>
    </location>
</feature>
<proteinExistence type="predicted"/>
<sequence>MMMTNKRKSRKKQRRRGKRRENDNDDEEEKETEKKRTDYRTTNFCIICKFGYYRDNSAYLDGRRERAQWPVSTADVRGRSGQDR</sequence>